<proteinExistence type="predicted"/>
<keyword evidence="3" id="KW-1185">Reference proteome</keyword>
<dbReference type="EMBL" id="MBTF01000023">
    <property type="protein sequence ID" value="OOQ58791.1"/>
    <property type="molecule type" value="Genomic_DNA"/>
</dbReference>
<evidence type="ECO:0000256" key="1">
    <source>
        <dbReference type="SAM" id="Phobius"/>
    </source>
</evidence>
<evidence type="ECO:0000313" key="3">
    <source>
        <dbReference type="Proteomes" id="UP000189739"/>
    </source>
</evidence>
<dbReference type="Proteomes" id="UP000189739">
    <property type="component" value="Unassembled WGS sequence"/>
</dbReference>
<sequence>MIQRLFLYFQFRLKQWLSSFIRPIMGLLFAGQYTGESVFIKACCCYLFLFIFLVTYLPYLLIHIALKSIHNIGIKTYEQHFTSTT</sequence>
<dbReference type="STRING" id="1792845.BC343_09080"/>
<protein>
    <submittedName>
        <fullName evidence="2">Uncharacterized protein</fullName>
    </submittedName>
</protein>
<feature type="transmembrane region" description="Helical" evidence="1">
    <location>
        <begin position="39"/>
        <end position="62"/>
    </location>
</feature>
<evidence type="ECO:0000313" key="2">
    <source>
        <dbReference type="EMBL" id="OOQ58791.1"/>
    </source>
</evidence>
<dbReference type="AlphaFoldDB" id="A0A1S9PCZ3"/>
<keyword evidence="1" id="KW-0472">Membrane</keyword>
<organism evidence="2 3">
    <name type="scientific">Mucilaginibacter pedocola</name>
    <dbReference type="NCBI Taxonomy" id="1792845"/>
    <lineage>
        <taxon>Bacteria</taxon>
        <taxon>Pseudomonadati</taxon>
        <taxon>Bacteroidota</taxon>
        <taxon>Sphingobacteriia</taxon>
        <taxon>Sphingobacteriales</taxon>
        <taxon>Sphingobacteriaceae</taxon>
        <taxon>Mucilaginibacter</taxon>
    </lineage>
</organism>
<comment type="caution">
    <text evidence="2">The sequence shown here is derived from an EMBL/GenBank/DDBJ whole genome shotgun (WGS) entry which is preliminary data.</text>
</comment>
<reference evidence="2 3" key="1">
    <citation type="submission" date="2016-07" db="EMBL/GenBank/DDBJ databases">
        <title>Genomic analysis of zinc-resistant bacterium Mucilaginibacter pedocola TBZ30.</title>
        <authorList>
            <person name="Huang J."/>
            <person name="Tang J."/>
        </authorList>
    </citation>
    <scope>NUCLEOTIDE SEQUENCE [LARGE SCALE GENOMIC DNA]</scope>
    <source>
        <strain evidence="2 3">TBZ30</strain>
    </source>
</reference>
<keyword evidence="1" id="KW-1133">Transmembrane helix</keyword>
<accession>A0A1S9PCZ3</accession>
<gene>
    <name evidence="2" type="ORF">BC343_09080</name>
</gene>
<keyword evidence="1" id="KW-0812">Transmembrane</keyword>
<name>A0A1S9PCZ3_9SPHI</name>